<evidence type="ECO:0000256" key="1">
    <source>
        <dbReference type="SAM" id="MobiDB-lite"/>
    </source>
</evidence>
<organism evidence="4 5">
    <name type="scientific">Pisum sativum</name>
    <name type="common">Garden pea</name>
    <name type="synonym">Lathyrus oleraceus</name>
    <dbReference type="NCBI Taxonomy" id="3888"/>
    <lineage>
        <taxon>Eukaryota</taxon>
        <taxon>Viridiplantae</taxon>
        <taxon>Streptophyta</taxon>
        <taxon>Embryophyta</taxon>
        <taxon>Tracheophyta</taxon>
        <taxon>Spermatophyta</taxon>
        <taxon>Magnoliopsida</taxon>
        <taxon>eudicotyledons</taxon>
        <taxon>Gunneridae</taxon>
        <taxon>Pentapetalae</taxon>
        <taxon>rosids</taxon>
        <taxon>fabids</taxon>
        <taxon>Fabales</taxon>
        <taxon>Fabaceae</taxon>
        <taxon>Papilionoideae</taxon>
        <taxon>50 kb inversion clade</taxon>
        <taxon>NPAAA clade</taxon>
        <taxon>Hologalegina</taxon>
        <taxon>IRL clade</taxon>
        <taxon>Fabeae</taxon>
        <taxon>Lathyrus</taxon>
    </lineage>
</organism>
<dbReference type="Proteomes" id="UP001058974">
    <property type="component" value="Chromosome 2"/>
</dbReference>
<dbReference type="AlphaFoldDB" id="A0A9D5B630"/>
<evidence type="ECO:0000313" key="4">
    <source>
        <dbReference type="EMBL" id="KAI5435383.1"/>
    </source>
</evidence>
<dbReference type="PANTHER" id="PTHR31105">
    <property type="entry name" value="EXTRA-LARGE G-PROTEIN-LIKE"/>
    <property type="match status" value="1"/>
</dbReference>
<dbReference type="InterPro" id="IPR055126">
    <property type="entry name" value="EDR4-like_N"/>
</dbReference>
<comment type="caution">
    <text evidence="4">The sequence shown here is derived from an EMBL/GenBank/DDBJ whole genome shotgun (WGS) entry which is preliminary data.</text>
</comment>
<feature type="region of interest" description="Disordered" evidence="1">
    <location>
        <begin position="826"/>
        <end position="912"/>
    </location>
</feature>
<dbReference type="OrthoDB" id="1930285at2759"/>
<dbReference type="Pfam" id="PF11331">
    <property type="entry name" value="Zn_ribbon_12"/>
    <property type="match status" value="1"/>
</dbReference>
<feature type="region of interest" description="Disordered" evidence="1">
    <location>
        <begin position="115"/>
        <end position="174"/>
    </location>
</feature>
<dbReference type="InterPro" id="IPR021480">
    <property type="entry name" value="Zinc_ribbon_12"/>
</dbReference>
<gene>
    <name evidence="4" type="ORF">KIW84_021986</name>
</gene>
<dbReference type="GO" id="GO:1900150">
    <property type="term" value="P:regulation of defense response to fungus"/>
    <property type="evidence" value="ECO:0007669"/>
    <property type="project" value="InterPro"/>
</dbReference>
<feature type="compositionally biased region" description="Low complexity" evidence="1">
    <location>
        <begin position="48"/>
        <end position="57"/>
    </location>
</feature>
<name>A0A9D5B630_PEA</name>
<dbReference type="EMBL" id="JAMSHJ010000002">
    <property type="protein sequence ID" value="KAI5435383.1"/>
    <property type="molecule type" value="Genomic_DNA"/>
</dbReference>
<feature type="region of interest" description="Disordered" evidence="1">
    <location>
        <begin position="40"/>
        <end position="73"/>
    </location>
</feature>
<evidence type="ECO:0000259" key="3">
    <source>
        <dbReference type="Pfam" id="PF22910"/>
    </source>
</evidence>
<proteinExistence type="predicted"/>
<protein>
    <recommendedName>
        <fullName evidence="6">Zinc-ribbon domain-containing protein</fullName>
    </recommendedName>
</protein>
<dbReference type="InterPro" id="IPR040244">
    <property type="entry name" value="EDR4-like"/>
</dbReference>
<evidence type="ECO:0008006" key="6">
    <source>
        <dbReference type="Google" id="ProtNLM"/>
    </source>
</evidence>
<sequence>MSTESVPKPRFVLCPKCWQLLQEAPDLDVYKCGGCGTTLQAKKRKSKAANSESSSNEIDAAPRNVSDLSPQENVLTEKATSCFSADFSSEGNVGRDQIENSEQPVITRENGLRETTFSSSGECSLEGNTERDQIENGNYNEEQPVISRENGLREKETSPSSGECSLDGNSERGQIENGEYDEERIGPLNLPDEELENVMDINKLSDIRRHTSSNNGFPNELPRCDTEASAESLADNSVEKENETNLKLEEQSNENMPLERAGNRLVSALEREDASDEISDLVAVKPEADINESDLEVTGELNHGNLSQGEDQKLIFVSDGQCVENEKLSLVGVSLATDVDGIDSGNASTSKRSSFENIAPEKRSILRVSPRELKLGTSDNRASSPENIRRSFDRVMSADTFDDTEVNNIGLKISDSLGDLTKSPTTRSSHAYDGSVSSNDGTDERSLGHNLYSFEGGSRKGKSVVNNQMQYQNEVLETTRHDHAPRTRTKKDEFPFKMPLRGNVSQSGYESGSPSNQIYDELYLSSSYVSPDSVEDPDQEKMKLLRMVYKLQDQLNRTRETYERPSVVNRISSYQSHDSHDGRFYHGLDYPSEDANASYSHGINMHQRRHNFSGIAPGNTLNVDHPSFNCYPQEQQRLGNFPPHFPYQREDLYRPHSAHSRVLSQHSYPSSPQWLMTKHVHGRETKSCDQRYRAPEMSYSREKPNASKRHYRPVAGGAPFVTCLKCLKLLQLPADFLLFKRVCHKLKCGACQEVLKFSLHNRIHIVSYAPNTVGLPSSELEVHNMLINGINSHAADPVSYSDDYGHSASKSYSSEGDPVSVAPFHHLRGGARGNPRVSPTTTEAITAKEKIASRGPSTSKTPSEKSSEIEEHESQPKTSALHQLMGYSSPSLVIRGDSSSVEGKKAMLSGEY</sequence>
<feature type="compositionally biased region" description="Polar residues" evidence="1">
    <location>
        <begin position="876"/>
        <end position="901"/>
    </location>
</feature>
<feature type="compositionally biased region" description="Basic and acidic residues" evidence="1">
    <location>
        <begin position="862"/>
        <end position="875"/>
    </location>
</feature>
<feature type="domain" description="Enhanced disease resistance 4-like N-terminal" evidence="3">
    <location>
        <begin position="8"/>
        <end position="41"/>
    </location>
</feature>
<feature type="domain" description="Probable zinc-ribbon" evidence="2">
    <location>
        <begin position="715"/>
        <end position="759"/>
    </location>
</feature>
<feature type="region of interest" description="Disordered" evidence="1">
    <location>
        <begin position="209"/>
        <end position="243"/>
    </location>
</feature>
<dbReference type="Gramene" id="Psat02G0198600-T1">
    <property type="protein sequence ID" value="KAI5435383.1"/>
    <property type="gene ID" value="KIW84_021986"/>
</dbReference>
<evidence type="ECO:0000259" key="2">
    <source>
        <dbReference type="Pfam" id="PF11331"/>
    </source>
</evidence>
<keyword evidence="5" id="KW-1185">Reference proteome</keyword>
<feature type="compositionally biased region" description="Polar residues" evidence="1">
    <location>
        <begin position="422"/>
        <end position="440"/>
    </location>
</feature>
<dbReference type="Pfam" id="PF22910">
    <property type="entry name" value="EDR4-like_1st"/>
    <property type="match status" value="1"/>
</dbReference>
<accession>A0A9D5B630</accession>
<reference evidence="4 5" key="1">
    <citation type="journal article" date="2022" name="Nat. Genet.">
        <title>Improved pea reference genome and pan-genome highlight genomic features and evolutionary characteristics.</title>
        <authorList>
            <person name="Yang T."/>
            <person name="Liu R."/>
            <person name="Luo Y."/>
            <person name="Hu S."/>
            <person name="Wang D."/>
            <person name="Wang C."/>
            <person name="Pandey M.K."/>
            <person name="Ge S."/>
            <person name="Xu Q."/>
            <person name="Li N."/>
            <person name="Li G."/>
            <person name="Huang Y."/>
            <person name="Saxena R.K."/>
            <person name="Ji Y."/>
            <person name="Li M."/>
            <person name="Yan X."/>
            <person name="He Y."/>
            <person name="Liu Y."/>
            <person name="Wang X."/>
            <person name="Xiang C."/>
            <person name="Varshney R.K."/>
            <person name="Ding H."/>
            <person name="Gao S."/>
            <person name="Zong X."/>
        </authorList>
    </citation>
    <scope>NUCLEOTIDE SEQUENCE [LARGE SCALE GENOMIC DNA]</scope>
    <source>
        <strain evidence="4 5">cv. Zhongwan 6</strain>
    </source>
</reference>
<evidence type="ECO:0000313" key="5">
    <source>
        <dbReference type="Proteomes" id="UP001058974"/>
    </source>
</evidence>
<dbReference type="PANTHER" id="PTHR31105:SF48">
    <property type="entry name" value="DUF3133 FAMILY PROTEIN"/>
    <property type="match status" value="1"/>
</dbReference>
<feature type="compositionally biased region" description="Polar residues" evidence="1">
    <location>
        <begin position="158"/>
        <end position="168"/>
    </location>
</feature>
<feature type="region of interest" description="Disordered" evidence="1">
    <location>
        <begin position="417"/>
        <end position="448"/>
    </location>
</feature>